<reference evidence="2" key="1">
    <citation type="submission" date="2022-10" db="EMBL/GenBank/DDBJ databases">
        <title>Adaptive evolution leads to modifications in subtelomeric GC content in a zoonotic Cryptosporidium species.</title>
        <authorList>
            <person name="Li J."/>
            <person name="Feng Y."/>
            <person name="Xiao L."/>
        </authorList>
    </citation>
    <scope>NUCLEOTIDE SEQUENCE</scope>
    <source>
        <strain evidence="2">33844</strain>
    </source>
</reference>
<protein>
    <submittedName>
        <fullName evidence="2">Transmembrane domain-containing protein</fullName>
    </submittedName>
</protein>
<keyword evidence="2" id="KW-0812">Transmembrane</keyword>
<evidence type="ECO:0000313" key="2">
    <source>
        <dbReference type="EMBL" id="KAJ1610494.1"/>
    </source>
</evidence>
<organism evidence="2">
    <name type="scientific">Cryptosporidium canis</name>
    <dbReference type="NCBI Taxonomy" id="195482"/>
    <lineage>
        <taxon>Eukaryota</taxon>
        <taxon>Sar</taxon>
        <taxon>Alveolata</taxon>
        <taxon>Apicomplexa</taxon>
        <taxon>Conoidasida</taxon>
        <taxon>Coccidia</taxon>
        <taxon>Eucoccidiorida</taxon>
        <taxon>Eimeriorina</taxon>
        <taxon>Cryptosporidiidae</taxon>
        <taxon>Cryptosporidium</taxon>
    </lineage>
</organism>
<feature type="compositionally biased region" description="Basic residues" evidence="1">
    <location>
        <begin position="75"/>
        <end position="88"/>
    </location>
</feature>
<gene>
    <name evidence="2" type="ORF">OJ253_1150</name>
</gene>
<comment type="caution">
    <text evidence="2">The sequence shown here is derived from an EMBL/GenBank/DDBJ whole genome shotgun (WGS) entry which is preliminary data.</text>
</comment>
<feature type="region of interest" description="Disordered" evidence="1">
    <location>
        <begin position="54"/>
        <end position="104"/>
    </location>
</feature>
<feature type="region of interest" description="Disordered" evidence="1">
    <location>
        <begin position="1"/>
        <end position="22"/>
    </location>
</feature>
<sequence>MISSLENGPTEEDLELLLGGGGSEEPALFVDLREDQDELDDIDYSENHDELNIGVGLKRTSGRRKRDGCYGQKAARPKKKGPKKRKNWQKGDFDAHSVGSDDFVVPDDEEIPPDWEYNFEQPIVCQNATFYNKVDSILTGSASGDEHEPSGRCELAEGLARDSTIHFRGSKRMKSPAGVGAGGINIDKDYIDDRDNTALIVESRLVGDELDEDEQMFFAGASLSSFLRQPDKVSTDNQADVYRSEPVVNDSGDLILDGRASKCGILGIYLEVMRDLDEFEVCTASQMTERISLDLECDETSCLLIVFKSVDIEFSSLLDGGGGITSNCCPATSSLSLIKGYLDLFHGKISNSPRITRELSSNFLKELHSEMIGFAESKLEEILKSTPAQLGGHVLFLFLQVLGLTLLVEDLLIQAIRTERLRKPEDERPHVRAPILFGSENLLNKSNVSKILRQVLKKVLGYILEWSLQNVPSGEANSLQHILILALFMNCKISGDAIFALISESLARSKSSVFDTIVAYHHTMIVYSSIKDTRFDIPKLLPRFMFDLKSKSSNKKECLGHFYLLSEYLKSVNIYQLNNMGCKNKFESLLYYLSDSRFLYNVNGENQINAFLSLFSSALDCGMFIPRLNRQELERVHQRMDILERRLKSVLFLDSDADSSLVDADGGSRMSSVPKEIDIWELTEDVYVGVLGLMINLMGSPSEMQLVLKFIRSNFEFEKAGSIDRNDIRMHYITYNSLFSLLETRHVDSRFEIPILDLYSWYSEENDQINNFLLTEMVLGDDGSKGLDLSEEIMLNRNYKLAIQTLLGSSKFGLRFGKEFHLEILENLITQIEPFSDKHLNGELNLLELLHFVTEKSKNKPNPKIHLMKSKEINLHSNFISKFNSNALFVHTNTGTEFFNACGNNNLCKFHVDDNKNLFNDKDLVRIILLFRILVEDVLDVYLESIYDFSDEIGVEKRVQNVDIILDLINNLVILLVGNLFDRGHLVVYTFLRYYFGLISDKLYYFIRRFKDSKRTGELIFESFTMQSFKILGNFVMEFSDEIHEHMDIRLETYLHAIFLYLVMFSAKCCRLKTYYRKHIDLEQEIFGILGIAEGPALPTSDTRIRQRATGRLRGHRLMDYCFKQNICKRLRFLYSLSPVISDQWRLRINGILDFMEFEEVSEADKHFQTISSVLRVNSLVLELYFNHFIFSLDGQVLQIISKKVISSSINLYSSRNIYGLLLNLVLKGVHDKGKVNTGLALNWSHINNSIKGYINQLKEDLLINIWVNYDFMHMFMLPSSLSCSFINIRIHFWTNILSIPLSRLLLHSNDDFSQVKDTLEFPLHYFRKLITLMDLDIFRENIISFSTNFVIDSTRLINLSYLSIVLKMFASRAQNGQSSSLELEESTQLVLKLLVYMTILSQRLIHELDSSDALSDSAIAKDARNELLDNISLLSVYLQEVSATVSGLLDDGHQSTPSPPTDRPVVDASHEMLKKKTEWVNHLIYSGYPERSEGQAKFNTIRYIFKSTSENSTSSELRKLADIFHCIKRAAPKSTVRRTPSLHLSTYSLSRVCKQTFETICLPSEQ</sequence>
<name>A0A9D5DHH4_9CRYT</name>
<accession>A0A9D5DHH4</accession>
<evidence type="ECO:0000256" key="1">
    <source>
        <dbReference type="SAM" id="MobiDB-lite"/>
    </source>
</evidence>
<dbReference type="Proteomes" id="UP001067231">
    <property type="component" value="Unassembled WGS sequence"/>
</dbReference>
<keyword evidence="2" id="KW-0472">Membrane</keyword>
<proteinExistence type="predicted"/>
<dbReference type="OrthoDB" id="343713at2759"/>
<dbReference type="EMBL" id="JAPCXC010000024">
    <property type="protein sequence ID" value="KAJ1610494.1"/>
    <property type="molecule type" value="Genomic_DNA"/>
</dbReference>